<keyword evidence="2" id="KW-1185">Reference proteome</keyword>
<dbReference type="Proteomes" id="UP000196573">
    <property type="component" value="Unassembled WGS sequence"/>
</dbReference>
<dbReference type="OrthoDB" id="5608150at2"/>
<proteinExistence type="predicted"/>
<evidence type="ECO:0000313" key="2">
    <source>
        <dbReference type="Proteomes" id="UP000196573"/>
    </source>
</evidence>
<reference evidence="1 2" key="1">
    <citation type="submission" date="2017-03" db="EMBL/GenBank/DDBJ databases">
        <authorList>
            <person name="Afonso C.L."/>
            <person name="Miller P.J."/>
            <person name="Scott M.A."/>
            <person name="Spackman E."/>
            <person name="Goraichik I."/>
            <person name="Dimitrov K.M."/>
            <person name="Suarez D.L."/>
            <person name="Swayne D.E."/>
        </authorList>
    </citation>
    <scope>NUCLEOTIDE SEQUENCE [LARGE SCALE GENOMIC DNA]</scope>
    <source>
        <strain evidence="1">SB41UT1</strain>
    </source>
</reference>
<evidence type="ECO:0008006" key="3">
    <source>
        <dbReference type="Google" id="ProtNLM"/>
    </source>
</evidence>
<dbReference type="RefSeq" id="WP_087109254.1">
    <property type="nucleotide sequence ID" value="NZ_CBCSCN010000002.1"/>
</dbReference>
<gene>
    <name evidence="1" type="ORF">EHSB41UT_01926</name>
</gene>
<protein>
    <recommendedName>
        <fullName evidence="3">Bacterial type II/III secretion system short domain protein</fullName>
    </recommendedName>
</protein>
<name>A0A1X7AIN2_9GAMM</name>
<dbReference type="AlphaFoldDB" id="A0A1X7AIN2"/>
<accession>A0A1X7AIN2</accession>
<dbReference type="EMBL" id="FWPT01000004">
    <property type="protein sequence ID" value="SMA45467.1"/>
    <property type="molecule type" value="Genomic_DNA"/>
</dbReference>
<evidence type="ECO:0000313" key="1">
    <source>
        <dbReference type="EMBL" id="SMA45467.1"/>
    </source>
</evidence>
<organism evidence="1 2">
    <name type="scientific">Parendozoicomonas haliclonae</name>
    <dbReference type="NCBI Taxonomy" id="1960125"/>
    <lineage>
        <taxon>Bacteria</taxon>
        <taxon>Pseudomonadati</taxon>
        <taxon>Pseudomonadota</taxon>
        <taxon>Gammaproteobacteria</taxon>
        <taxon>Oceanospirillales</taxon>
        <taxon>Endozoicomonadaceae</taxon>
        <taxon>Parendozoicomonas</taxon>
    </lineage>
</organism>
<sequence>MGKRRIFSKQIHSAVKVIAVGVSLSFVLMSPSFANERELVVIPLSYSVPDQVLPAVKALLPEDATVSSYNNQLILKVTDKEKALVEDLLKQIDTVPQQLLITVRTPKTRSYNEQKLSAEGTFANGRVQVGNSDQPGTITIRSDSAKGKSNGTQSVRATAGMPAYIAVGQSRPVTTVQIDGLGNRQYVTEYLPADQGFYVIPRLVGEQVLLDILQTDDKHGSQAIDTRRVSTTVSGGLGQWIEIGSTGSATDTSKRGLTVRSDDASSESGLIELRVEKL</sequence>